<name>A0A7M2Y4M2_9FLAO</name>
<feature type="transmembrane region" description="Helical" evidence="2">
    <location>
        <begin position="30"/>
        <end position="50"/>
    </location>
</feature>
<evidence type="ECO:0000256" key="1">
    <source>
        <dbReference type="SAM" id="MobiDB-lite"/>
    </source>
</evidence>
<evidence type="ECO:0000313" key="3">
    <source>
        <dbReference type="EMBL" id="QOW09187.1"/>
    </source>
</evidence>
<dbReference type="Proteomes" id="UP000594195">
    <property type="component" value="Chromosome"/>
</dbReference>
<dbReference type="RefSeq" id="WP_193812400.1">
    <property type="nucleotide sequence ID" value="NZ_CP040442.1"/>
</dbReference>
<feature type="compositionally biased region" description="Basic and acidic residues" evidence="1">
    <location>
        <begin position="55"/>
        <end position="84"/>
    </location>
</feature>
<keyword evidence="2" id="KW-1133">Transmembrane helix</keyword>
<keyword evidence="2" id="KW-0812">Transmembrane</keyword>
<dbReference type="AlphaFoldDB" id="A0A7M2Y4M2"/>
<keyword evidence="4" id="KW-1185">Reference proteome</keyword>
<gene>
    <name evidence="3" type="ORF">Q73A0000_01860</name>
</gene>
<organism evidence="3 4">
    <name type="scientific">Kaistella flava</name>
    <name type="common">ex Peng et al. 2021</name>
    <dbReference type="NCBI Taxonomy" id="2038776"/>
    <lineage>
        <taxon>Bacteria</taxon>
        <taxon>Pseudomonadati</taxon>
        <taxon>Bacteroidota</taxon>
        <taxon>Flavobacteriia</taxon>
        <taxon>Flavobacteriales</taxon>
        <taxon>Weeksellaceae</taxon>
        <taxon>Chryseobacterium group</taxon>
        <taxon>Kaistella</taxon>
    </lineage>
</organism>
<reference evidence="3 4" key="1">
    <citation type="submission" date="2019-05" db="EMBL/GenBank/DDBJ databases">
        <title>Chryseobacterium sp. isolated from King George Island, maritime Antarctica.</title>
        <authorList>
            <person name="Peng X."/>
        </authorList>
    </citation>
    <scope>NUCLEOTIDE SEQUENCE [LARGE SCALE GENOMIC DNA]</scope>
    <source>
        <strain evidence="3 4">7-3A</strain>
    </source>
</reference>
<dbReference type="KEGG" id="kfa:Q73A0000_01860"/>
<feature type="region of interest" description="Disordered" evidence="1">
    <location>
        <begin position="53"/>
        <end position="84"/>
    </location>
</feature>
<evidence type="ECO:0000256" key="2">
    <source>
        <dbReference type="SAM" id="Phobius"/>
    </source>
</evidence>
<keyword evidence="2" id="KW-0472">Membrane</keyword>
<protein>
    <submittedName>
        <fullName evidence="3">Uncharacterized protein</fullName>
    </submittedName>
</protein>
<accession>A0A7M2Y4M2</accession>
<dbReference type="EMBL" id="CP040442">
    <property type="protein sequence ID" value="QOW09187.1"/>
    <property type="molecule type" value="Genomic_DNA"/>
</dbReference>
<sequence length="123" mass="14052">MKINIFYAGLELVGKYFVSLQPKLQHMNTLVKIAVGFTATAAGVLALTVLRNKKNKEQQDASDRNTYRKAEHKSPNQEFHHEKTKDKFITEHGNIALNDITPANNYNAPVQKVQHHQRGIRHH</sequence>
<evidence type="ECO:0000313" key="4">
    <source>
        <dbReference type="Proteomes" id="UP000594195"/>
    </source>
</evidence>
<proteinExistence type="predicted"/>